<dbReference type="InterPro" id="IPR029063">
    <property type="entry name" value="SAM-dependent_MTases_sf"/>
</dbReference>
<reference evidence="2 3" key="1">
    <citation type="journal article" date="2015" name="Nature">
        <title>rRNA introns, odd ribosomes, and small enigmatic genomes across a large radiation of phyla.</title>
        <authorList>
            <person name="Brown C.T."/>
            <person name="Hug L.A."/>
            <person name="Thomas B.C."/>
            <person name="Sharon I."/>
            <person name="Castelle C.J."/>
            <person name="Singh A."/>
            <person name="Wilkins M.J."/>
            <person name="Williams K.H."/>
            <person name="Banfield J.F."/>
        </authorList>
    </citation>
    <scope>NUCLEOTIDE SEQUENCE [LARGE SCALE GENOMIC DNA]</scope>
</reference>
<protein>
    <submittedName>
        <fullName evidence="2">Methyltransferase domain protein</fullName>
    </submittedName>
</protein>
<evidence type="ECO:0000313" key="2">
    <source>
        <dbReference type="EMBL" id="KKQ49868.1"/>
    </source>
</evidence>
<name>A0A0G0I3F7_9BACT</name>
<dbReference type="SUPFAM" id="SSF53335">
    <property type="entry name" value="S-adenosyl-L-methionine-dependent methyltransferases"/>
    <property type="match status" value="1"/>
</dbReference>
<evidence type="ECO:0000259" key="1">
    <source>
        <dbReference type="Pfam" id="PF08241"/>
    </source>
</evidence>
<proteinExistence type="predicted"/>
<dbReference type="Proteomes" id="UP000034231">
    <property type="component" value="Unassembled WGS sequence"/>
</dbReference>
<dbReference type="GO" id="GO:0008757">
    <property type="term" value="F:S-adenosylmethionine-dependent methyltransferase activity"/>
    <property type="evidence" value="ECO:0007669"/>
    <property type="project" value="InterPro"/>
</dbReference>
<gene>
    <name evidence="2" type="ORF">US68_C0010G0001</name>
</gene>
<accession>A0A0G0I3F7</accession>
<dbReference type="GO" id="GO:0032259">
    <property type="term" value="P:methylation"/>
    <property type="evidence" value="ECO:0007669"/>
    <property type="project" value="UniProtKB-KW"/>
</dbReference>
<dbReference type="InterPro" id="IPR013216">
    <property type="entry name" value="Methyltransf_11"/>
</dbReference>
<dbReference type="Gene3D" id="3.40.50.150">
    <property type="entry name" value="Vaccinia Virus protein VP39"/>
    <property type="match status" value="1"/>
</dbReference>
<keyword evidence="2" id="KW-0489">Methyltransferase</keyword>
<feature type="domain" description="Methyltransferase type 11" evidence="1">
    <location>
        <begin position="53"/>
        <end position="124"/>
    </location>
</feature>
<evidence type="ECO:0000313" key="3">
    <source>
        <dbReference type="Proteomes" id="UP000034231"/>
    </source>
</evidence>
<sequence length="127" mass="14423">MWNNDPKKTAWKGNVGVWYKKSVGVEGSYYHQHVILPNTLRLLDLKPREKVIDFGCGQGVLGRKIENEYLGVDLSVDLIKEAKFLDKNPKHSYVIDDVCKELKIYGSFDKGVMILALQNVKKPFGAI</sequence>
<dbReference type="Pfam" id="PF08241">
    <property type="entry name" value="Methyltransf_11"/>
    <property type="match status" value="1"/>
</dbReference>
<dbReference type="AlphaFoldDB" id="A0A0G0I3F7"/>
<comment type="caution">
    <text evidence="2">The sequence shown here is derived from an EMBL/GenBank/DDBJ whole genome shotgun (WGS) entry which is preliminary data.</text>
</comment>
<organism evidence="2 3">
    <name type="scientific">Candidatus Shapirobacteria bacterium GW2011_GWE1_38_10</name>
    <dbReference type="NCBI Taxonomy" id="1618488"/>
    <lineage>
        <taxon>Bacteria</taxon>
        <taxon>Candidatus Shapironibacteriota</taxon>
    </lineage>
</organism>
<dbReference type="EMBL" id="LBTX01000010">
    <property type="protein sequence ID" value="KKQ49868.1"/>
    <property type="molecule type" value="Genomic_DNA"/>
</dbReference>
<feature type="non-terminal residue" evidence="2">
    <location>
        <position position="127"/>
    </location>
</feature>
<keyword evidence="2" id="KW-0808">Transferase</keyword>